<keyword evidence="2" id="KW-1185">Reference proteome</keyword>
<sequence>MQPGRMRPGMNGPLSHFSLSIQKPKIGVAHPLSIFYCHAEVCGECSSLDSLLKSVLFMSVLLGRILGIYKSAIEYFLDSL</sequence>
<evidence type="ECO:0000313" key="2">
    <source>
        <dbReference type="Proteomes" id="UP000827092"/>
    </source>
</evidence>
<comment type="caution">
    <text evidence="1">The sequence shown here is derived from an EMBL/GenBank/DDBJ whole genome shotgun (WGS) entry which is preliminary data.</text>
</comment>
<name>A0AAV6VDF9_9ARAC</name>
<gene>
    <name evidence="1" type="ORF">JTE90_003006</name>
</gene>
<organism evidence="1 2">
    <name type="scientific">Oedothorax gibbosus</name>
    <dbReference type="NCBI Taxonomy" id="931172"/>
    <lineage>
        <taxon>Eukaryota</taxon>
        <taxon>Metazoa</taxon>
        <taxon>Ecdysozoa</taxon>
        <taxon>Arthropoda</taxon>
        <taxon>Chelicerata</taxon>
        <taxon>Arachnida</taxon>
        <taxon>Araneae</taxon>
        <taxon>Araneomorphae</taxon>
        <taxon>Entelegynae</taxon>
        <taxon>Araneoidea</taxon>
        <taxon>Linyphiidae</taxon>
        <taxon>Erigoninae</taxon>
        <taxon>Oedothorax</taxon>
    </lineage>
</organism>
<proteinExistence type="predicted"/>
<dbReference type="AlphaFoldDB" id="A0AAV6VDF9"/>
<dbReference type="Proteomes" id="UP000827092">
    <property type="component" value="Unassembled WGS sequence"/>
</dbReference>
<reference evidence="1 2" key="1">
    <citation type="journal article" date="2022" name="Nat. Ecol. Evol.">
        <title>A masculinizing supergene underlies an exaggerated male reproductive morph in a spider.</title>
        <authorList>
            <person name="Hendrickx F."/>
            <person name="De Corte Z."/>
            <person name="Sonet G."/>
            <person name="Van Belleghem S.M."/>
            <person name="Kostlbacher S."/>
            <person name="Vangestel C."/>
        </authorList>
    </citation>
    <scope>NUCLEOTIDE SEQUENCE [LARGE SCALE GENOMIC DNA]</scope>
    <source>
        <strain evidence="1">W744_W776</strain>
    </source>
</reference>
<evidence type="ECO:0000313" key="1">
    <source>
        <dbReference type="EMBL" id="KAG8194057.1"/>
    </source>
</evidence>
<protein>
    <submittedName>
        <fullName evidence="1">Uncharacterized protein</fullName>
    </submittedName>
</protein>
<dbReference type="EMBL" id="JAFNEN010000109">
    <property type="protein sequence ID" value="KAG8194057.1"/>
    <property type="molecule type" value="Genomic_DNA"/>
</dbReference>
<accession>A0AAV6VDF9</accession>